<feature type="repeat" description="WD" evidence="3">
    <location>
        <begin position="1172"/>
        <end position="1205"/>
    </location>
</feature>
<proteinExistence type="predicted"/>
<dbReference type="SUPFAM" id="SSF47413">
    <property type="entry name" value="lambda repressor-like DNA-binding domains"/>
    <property type="match status" value="1"/>
</dbReference>
<feature type="repeat" description="WD" evidence="3">
    <location>
        <begin position="1053"/>
        <end position="1087"/>
    </location>
</feature>
<keyword evidence="4" id="KW-1133">Transmembrane helix</keyword>
<keyword evidence="4" id="KW-0472">Membrane</keyword>
<feature type="transmembrane region" description="Helical" evidence="4">
    <location>
        <begin position="543"/>
        <end position="562"/>
    </location>
</feature>
<protein>
    <submittedName>
        <fullName evidence="6">PD40 domain-containing protein</fullName>
    </submittedName>
</protein>
<dbReference type="PROSITE" id="PS00678">
    <property type="entry name" value="WD_REPEATS_1"/>
    <property type="match status" value="1"/>
</dbReference>
<dbReference type="CDD" id="cd00200">
    <property type="entry name" value="WD40"/>
    <property type="match status" value="2"/>
</dbReference>
<feature type="repeat" description="WD" evidence="3">
    <location>
        <begin position="1092"/>
        <end position="1129"/>
    </location>
</feature>
<dbReference type="PANTHER" id="PTHR19879">
    <property type="entry name" value="TRANSCRIPTION INITIATION FACTOR TFIID"/>
    <property type="match status" value="1"/>
</dbReference>
<dbReference type="Gene3D" id="3.40.50.300">
    <property type="entry name" value="P-loop containing nucleotide triphosphate hydrolases"/>
    <property type="match status" value="1"/>
</dbReference>
<dbReference type="InterPro" id="IPR027417">
    <property type="entry name" value="P-loop_NTPase"/>
</dbReference>
<dbReference type="Pfam" id="PF20703">
    <property type="entry name" value="nSTAND1"/>
    <property type="match status" value="1"/>
</dbReference>
<sequence length="1242" mass="129919">MGRPEKPVDPQAGPVQRLAWQLRRLRESAGSPGYRVLARRAHYSASTLADAAKGDRLPSLEVTLAYAEACGGDPAQWRALWSAAAETPAPRPAEERCPYQGLRVFQPEHAEWFFGRSALVERLLDKVERLPLVGVYGASGSGKSSLLRAGLLGAVAADPRLAARWRTLLLTPTEHPLEALSDLVTKLSGADRQGVREELAADPATLDIAVRGALAAGPPDSRALLVVDQFEEVFTLCADRDERRRFVAALLDAALGEGRRTTVVLGVRADFLAHLSQDTALLDALPDEAHLLVGPPTGAQLREVVTRPAALAGVGVEPDLVAALLADAADEPGALPLVSHALLETWHRRDGAALTLAAYHASGGVRGAIAQTAERVHAGFDAAGQEAARRIFLRLTALGDGTEDTRRPIARAELDGVADPAVTARVLDELAEARLVVLGDGTVEVAHEALIRAWPRLHRWLTDDRAGLLAHRRLTDAAQTWASLRRDPGALLRGVQLAAARGLAGDRPDELNDLESAYLRASDALAEAEQLGARRQARLLKRLVAGMAVLLVLALLGGGIAVRQRQDARRQQLAALAEEVSVRARSLLPTDPELAGLLAAEAERLHPDVETRGGVLSAAAAPRRTELNTGGPSVYGVAFNPDHTLLAAAAGDGTVGLWDPVRGTRVATLPGHPGRAAAVAFNGDGTRLASVGVDGAKGTVVVWDVPARQPVSRFDEADPGSSVAFSADGTRLATTTTTGGIVLRDLRAGTRTVLAARARPVTSLAFSADGTLLASADGHDAPKVWDAATGALVAELPGAERVVAVGFGAAGYVLAGSADDRGVYLWDLTGRRPAPLPALPLAGRYAWTVSAPAGDRIAVADENGAVTVWDHRRGVPLQTFQDRGRTETVSVVLSADGTFLASAGFNGTIVVHDLAGVPFGGFTAAVKDVKAGPDGTVVASAGSDGTVRLWDTAGRPTGILAGHPDEVQAVAFSPDGRLLAAVTRTNTVTVWDVQRRQPVAPRLTTTGAGVSTDVAFDATGTVLAAATLGQSLWDVRDPARPADITARFGARIVTSLAFSPDGRRLYGASAGGYVNVWDVGTGKQLRRSGTGQSAVQDIAVSPDGAVLATAGDSRTVKLWDAASGAELATLAGHTAPVQVLAFSRDGRRLASAGDDHTVVVWDVATRRPLVTLSGHRARVRGLAFTAAGTLVSGAEDGRLVSWSFDVTAARARLCAGRALTREEWAAHLPSVPYRPTCGTPSR</sequence>
<keyword evidence="4" id="KW-0812">Transmembrane</keyword>
<keyword evidence="2" id="KW-0677">Repeat</keyword>
<evidence type="ECO:0000256" key="4">
    <source>
        <dbReference type="SAM" id="Phobius"/>
    </source>
</evidence>
<dbReference type="CDD" id="cd00093">
    <property type="entry name" value="HTH_XRE"/>
    <property type="match status" value="1"/>
</dbReference>
<dbReference type="OrthoDB" id="134501at2"/>
<dbReference type="Pfam" id="PF00400">
    <property type="entry name" value="WD40"/>
    <property type="match status" value="10"/>
</dbReference>
<dbReference type="InterPro" id="IPR036322">
    <property type="entry name" value="WD40_repeat_dom_sf"/>
</dbReference>
<evidence type="ECO:0000256" key="2">
    <source>
        <dbReference type="ARBA" id="ARBA00022737"/>
    </source>
</evidence>
<accession>A0A9Q9IBX0</accession>
<dbReference type="SMART" id="SM00320">
    <property type="entry name" value="WD40"/>
    <property type="match status" value="13"/>
</dbReference>
<evidence type="ECO:0000313" key="7">
    <source>
        <dbReference type="Proteomes" id="UP001058003"/>
    </source>
</evidence>
<dbReference type="PROSITE" id="PS50082">
    <property type="entry name" value="WD_REPEATS_2"/>
    <property type="match status" value="8"/>
</dbReference>
<dbReference type="InterPro" id="IPR020472">
    <property type="entry name" value="WD40_PAC1"/>
</dbReference>
<dbReference type="EMBL" id="CP073767">
    <property type="protein sequence ID" value="UWZ52326.1"/>
    <property type="molecule type" value="Genomic_DNA"/>
</dbReference>
<dbReference type="InterPro" id="IPR010982">
    <property type="entry name" value="Lambda_DNA-bd_dom_sf"/>
</dbReference>
<dbReference type="InterPro" id="IPR015943">
    <property type="entry name" value="WD40/YVTN_repeat-like_dom_sf"/>
</dbReference>
<feature type="repeat" description="WD" evidence="3">
    <location>
        <begin position="1130"/>
        <end position="1171"/>
    </location>
</feature>
<dbReference type="SUPFAM" id="SSF52540">
    <property type="entry name" value="P-loop containing nucleoside triphosphate hydrolases"/>
    <property type="match status" value="1"/>
</dbReference>
<organism evidence="6 7">
    <name type="scientific">Dactylosporangium aurantiacum</name>
    <dbReference type="NCBI Taxonomy" id="35754"/>
    <lineage>
        <taxon>Bacteria</taxon>
        <taxon>Bacillati</taxon>
        <taxon>Actinomycetota</taxon>
        <taxon>Actinomycetes</taxon>
        <taxon>Micromonosporales</taxon>
        <taxon>Micromonosporaceae</taxon>
        <taxon>Dactylosporangium</taxon>
    </lineage>
</organism>
<dbReference type="InterPro" id="IPR019775">
    <property type="entry name" value="WD40_repeat_CS"/>
</dbReference>
<dbReference type="InterPro" id="IPR001387">
    <property type="entry name" value="Cro/C1-type_HTH"/>
</dbReference>
<feature type="repeat" description="WD" evidence="3">
    <location>
        <begin position="754"/>
        <end position="795"/>
    </location>
</feature>
<gene>
    <name evidence="6" type="ORF">Daura_37555</name>
</gene>
<dbReference type="PROSITE" id="PS50294">
    <property type="entry name" value="WD_REPEATS_REGION"/>
    <property type="match status" value="5"/>
</dbReference>
<dbReference type="PRINTS" id="PR00320">
    <property type="entry name" value="GPROTEINBRPT"/>
</dbReference>
<feature type="repeat" description="WD" evidence="3">
    <location>
        <begin position="627"/>
        <end position="668"/>
    </location>
</feature>
<feature type="repeat" description="WD" evidence="3">
    <location>
        <begin position="919"/>
        <end position="951"/>
    </location>
</feature>
<dbReference type="AlphaFoldDB" id="A0A9Q9IBX0"/>
<dbReference type="GO" id="GO:0003677">
    <property type="term" value="F:DNA binding"/>
    <property type="evidence" value="ECO:0007669"/>
    <property type="project" value="InterPro"/>
</dbReference>
<dbReference type="SMART" id="SM00530">
    <property type="entry name" value="HTH_XRE"/>
    <property type="match status" value="1"/>
</dbReference>
<evidence type="ECO:0000313" key="6">
    <source>
        <dbReference type="EMBL" id="UWZ52326.1"/>
    </source>
</evidence>
<dbReference type="InterPro" id="IPR011047">
    <property type="entry name" value="Quinoprotein_ADH-like_sf"/>
</dbReference>
<evidence type="ECO:0000259" key="5">
    <source>
        <dbReference type="SMART" id="SM00530"/>
    </source>
</evidence>
<evidence type="ECO:0000256" key="3">
    <source>
        <dbReference type="PROSITE-ProRule" id="PRU00221"/>
    </source>
</evidence>
<evidence type="ECO:0000256" key="1">
    <source>
        <dbReference type="ARBA" id="ARBA00022574"/>
    </source>
</evidence>
<keyword evidence="7" id="KW-1185">Reference proteome</keyword>
<dbReference type="InterPro" id="IPR001680">
    <property type="entry name" value="WD40_rpt"/>
</dbReference>
<dbReference type="SUPFAM" id="SSF50998">
    <property type="entry name" value="Quinoprotein alcohol dehydrogenase-like"/>
    <property type="match status" value="1"/>
</dbReference>
<reference evidence="6" key="1">
    <citation type="submission" date="2021-04" db="EMBL/GenBank/DDBJ databases">
        <title>Dactylosporangium aurantiacum NRRL B-8018 full assembly.</title>
        <authorList>
            <person name="Hartkoorn R.C."/>
            <person name="Beaudoing E."/>
            <person name="Hot D."/>
        </authorList>
    </citation>
    <scope>NUCLEOTIDE SEQUENCE</scope>
    <source>
        <strain evidence="6">NRRL B-8018</strain>
    </source>
</reference>
<dbReference type="Gene3D" id="2.130.10.10">
    <property type="entry name" value="YVTN repeat-like/Quinoprotein amine dehydrogenase"/>
    <property type="match status" value="4"/>
</dbReference>
<dbReference type="InterPro" id="IPR049052">
    <property type="entry name" value="nSTAND1"/>
</dbReference>
<dbReference type="KEGG" id="daur:Daura_37555"/>
<feature type="domain" description="HTH cro/C1-type" evidence="5">
    <location>
        <begin position="21"/>
        <end position="77"/>
    </location>
</feature>
<dbReference type="RefSeq" id="WP_052386148.1">
    <property type="nucleotide sequence ID" value="NZ_CP073767.1"/>
</dbReference>
<name>A0A9Q9IBX0_9ACTN</name>
<dbReference type="SUPFAM" id="SSF50978">
    <property type="entry name" value="WD40 repeat-like"/>
    <property type="match status" value="1"/>
</dbReference>
<keyword evidence="1 3" id="KW-0853">WD repeat</keyword>
<dbReference type="Proteomes" id="UP001058003">
    <property type="component" value="Chromosome"/>
</dbReference>
<dbReference type="PANTHER" id="PTHR19879:SF9">
    <property type="entry name" value="TRANSCRIPTION INITIATION FACTOR TFIID SUBUNIT 5"/>
    <property type="match status" value="1"/>
</dbReference>
<feature type="repeat" description="WD" evidence="3">
    <location>
        <begin position="960"/>
        <end position="1001"/>
    </location>
</feature>